<dbReference type="OrthoDB" id="25996at2157"/>
<dbReference type="GeneID" id="11138531"/>
<dbReference type="PANTHER" id="PTHR35336:SF5">
    <property type="entry name" value="ADENOSYLCOBINAMIDE AMIDOHYDROLASE"/>
    <property type="match status" value="1"/>
</dbReference>
<dbReference type="KEGG" id="pfm:Pyrfu_1347"/>
<gene>
    <name evidence="1" type="ordered locus">Pyrfu_1347</name>
</gene>
<dbReference type="RefSeq" id="WP_014026882.1">
    <property type="nucleotide sequence ID" value="NC_015931.1"/>
</dbReference>
<keyword evidence="2" id="KW-1185">Reference proteome</keyword>
<dbReference type="STRING" id="694429.Pyrfu_1347"/>
<name>G0EGQ7_PYRF1</name>
<organism evidence="1 2">
    <name type="scientific">Pyrolobus fumarii (strain DSM 11204 / 1A)</name>
    <dbReference type="NCBI Taxonomy" id="694429"/>
    <lineage>
        <taxon>Archaea</taxon>
        <taxon>Thermoproteota</taxon>
        <taxon>Thermoprotei</taxon>
        <taxon>Desulfurococcales</taxon>
        <taxon>Pyrodictiaceae</taxon>
        <taxon>Pyrolobus</taxon>
    </lineage>
</organism>
<dbReference type="Pfam" id="PF01955">
    <property type="entry name" value="CbiZ"/>
    <property type="match status" value="1"/>
</dbReference>
<dbReference type="Proteomes" id="UP000001037">
    <property type="component" value="Chromosome"/>
</dbReference>
<dbReference type="PANTHER" id="PTHR35336">
    <property type="entry name" value="ADENOSYLCOBINAMIDE AMIDOHYDROLASE"/>
    <property type="match status" value="1"/>
</dbReference>
<dbReference type="EMBL" id="CP002838">
    <property type="protein sequence ID" value="AEM39205.1"/>
    <property type="molecule type" value="Genomic_DNA"/>
</dbReference>
<accession>G0EGQ7</accession>
<dbReference type="AlphaFoldDB" id="G0EGQ7"/>
<dbReference type="HOGENOM" id="CLU_917081_0_0_2"/>
<evidence type="ECO:0000313" key="2">
    <source>
        <dbReference type="Proteomes" id="UP000001037"/>
    </source>
</evidence>
<dbReference type="InterPro" id="IPR002808">
    <property type="entry name" value="AdoCbi_amidolase"/>
</dbReference>
<sequence length="303" mass="32882">MIAKLEVDRGIVALKLATEMVAISTVPLLHDKINTIAVIEVDKGFRCNDLLGFYEQVEREYGLDKAAVLLTAARLPSSAGYESIEWEQEIHVLVTLGPRPVICTRPGKLYEPIASTINIVVVTTAPLRTEAMVDLLRVAVEAKTAALNELIPWCRRRPLGTVTDAAIVARPASLGGSILTAGAATTIGGLVADAVETLVISLWRRLVRGEELVETLLGPYAENLEVDEKKRLAELLENPDILALLLAARHLDLHVEYGTLPRGLRTPDLIAKGVAEMRNVRVSSASHTEKLVKTLIVDGGKSR</sequence>
<reference evidence="1 2" key="1">
    <citation type="journal article" date="2011" name="Stand. Genomic Sci.">
        <title>Complete genome sequence of the hyperthermophilic chemolithoautotroph Pyrolobus fumarii type strain (1A).</title>
        <authorList>
            <person name="Anderson I."/>
            <person name="Goker M."/>
            <person name="Nolan M."/>
            <person name="Lucas S."/>
            <person name="Hammon N."/>
            <person name="Deshpande S."/>
            <person name="Cheng J.F."/>
            <person name="Tapia R."/>
            <person name="Han C."/>
            <person name="Goodwin L."/>
            <person name="Pitluck S."/>
            <person name="Huntemann M."/>
            <person name="Liolios K."/>
            <person name="Ivanova N."/>
            <person name="Pagani I."/>
            <person name="Mavromatis K."/>
            <person name="Ovchinikova G."/>
            <person name="Pati A."/>
            <person name="Chen A."/>
            <person name="Palaniappan K."/>
            <person name="Land M."/>
            <person name="Hauser L."/>
            <person name="Brambilla E.M."/>
            <person name="Huber H."/>
            <person name="Yasawong M."/>
            <person name="Rohde M."/>
            <person name="Spring S."/>
            <person name="Abt B."/>
            <person name="Sikorski J."/>
            <person name="Wirth R."/>
            <person name="Detter J.C."/>
            <person name="Woyke T."/>
            <person name="Bristow J."/>
            <person name="Eisen J.A."/>
            <person name="Markowitz V."/>
            <person name="Hugenholtz P."/>
            <person name="Kyrpides N.C."/>
            <person name="Klenk H.P."/>
            <person name="Lapidus A."/>
        </authorList>
    </citation>
    <scope>NUCLEOTIDE SEQUENCE [LARGE SCALE GENOMIC DNA]</scope>
    <source>
        <strain evidence="2">DSM 11204 / 1A</strain>
    </source>
</reference>
<evidence type="ECO:0000313" key="1">
    <source>
        <dbReference type="EMBL" id="AEM39205.1"/>
    </source>
</evidence>
<protein>
    <submittedName>
        <fullName evidence="1">Uncharacterized protein</fullName>
    </submittedName>
</protein>
<dbReference type="InParanoid" id="G0EGQ7"/>
<dbReference type="InterPro" id="IPR052209">
    <property type="entry name" value="CbiZ"/>
</dbReference>
<proteinExistence type="predicted"/>
<dbReference type="eggNOG" id="arCOG01870">
    <property type="taxonomic scope" value="Archaea"/>
</dbReference>